<feature type="modified residue" description="N6-(pyridoxal phosphate)lysine" evidence="5">
    <location>
        <position position="294"/>
    </location>
</feature>
<dbReference type="InterPro" id="IPR015421">
    <property type="entry name" value="PyrdxlP-dep_Trfase_major"/>
</dbReference>
<dbReference type="InterPro" id="IPR005958">
    <property type="entry name" value="TyrNic_aminoTrfase"/>
</dbReference>
<dbReference type="PANTHER" id="PTHR45744">
    <property type="entry name" value="TYROSINE AMINOTRANSFERASE"/>
    <property type="match status" value="1"/>
</dbReference>
<dbReference type="InterPro" id="IPR015424">
    <property type="entry name" value="PyrdxlP-dep_Trfase"/>
</dbReference>
<dbReference type="PIRSF" id="PIRSF000517">
    <property type="entry name" value="Tyr_transaminase"/>
    <property type="match status" value="1"/>
</dbReference>
<dbReference type="GO" id="GO:0004838">
    <property type="term" value="F:L-tyrosine-2-oxoglutarate transaminase activity"/>
    <property type="evidence" value="ECO:0000318"/>
    <property type="project" value="GO_Central"/>
</dbReference>
<evidence type="ECO:0000256" key="5">
    <source>
        <dbReference type="PIRSR" id="PIRSR000517-1"/>
    </source>
</evidence>
<dbReference type="FunFam" id="3.40.640.10:FF:000048">
    <property type="entry name" value="tyrosine aminotransferase"/>
    <property type="match status" value="1"/>
</dbReference>
<dbReference type="Gramene" id="TraesJAG6D03G03757600.3">
    <property type="protein sequence ID" value="TraesJAG6D03G03757600.3"/>
    <property type="gene ID" value="TraesJAG6D03G03757600"/>
</dbReference>
<sequence length="464" mass="50439">MPIRQSTQPIVGKKRTDDDLAFPSRTRTRHDTSLAPRHQPPMENGGDAKWRFGAANPAVQASGRQSLRALVTRVFDCVDRSDLRPVAPLGHGDPSAFACFRTAAAAEEAVSAAVLSGKHNRYSSAGGVPDARSAVAAYLSRELPYELSTGDVFLTAGCNHAIEIMMAVLASPGANVLVPRPGYPMYEARAALCGLEFRRFDLLPEKEWEVDLDGVEALADENTVAMVIVNPNNPCGCVYSYDHLAKIAETARKLGIMVISDEVYDHCAFGSKPFVPMGVLGEIAPVVTIGGISKRWMVPGWRLGWIAATDPKGVLRDKNVLQSIMSYCAISVDAVTFVQGALPQILANTDKAFFEKAMEVMREAAEICYRKVEGIECITCPHKPEGSMFVMVKLDLSCLDGIADDVDFCTKVAREESVVICPGSGLGMKNWLRITFAVDPGLLEDGMERVKSFCQRHGKAKELK</sequence>
<comment type="similarity">
    <text evidence="2 4">Belongs to the class-I pyridoxal-phosphate-dependent aminotransferase family.</text>
</comment>
<evidence type="ECO:0000256" key="2">
    <source>
        <dbReference type="ARBA" id="ARBA00007441"/>
    </source>
</evidence>
<dbReference type="PANTHER" id="PTHR45744:SF13">
    <property type="entry name" value="OS02G0302200 PROTEIN"/>
    <property type="match status" value="1"/>
</dbReference>
<dbReference type="AlphaFoldDB" id="A0A3B6QM94"/>
<evidence type="ECO:0000313" key="8">
    <source>
        <dbReference type="EnsemblPlants" id="TraesCS6D02G319300.1"/>
    </source>
</evidence>
<feature type="domain" description="Aminotransferase class I/classII large" evidence="7">
    <location>
        <begin position="88"/>
        <end position="449"/>
    </location>
</feature>
<dbReference type="STRING" id="4565.A0A3B6QM94"/>
<feature type="region of interest" description="Disordered" evidence="6">
    <location>
        <begin position="1"/>
        <end position="49"/>
    </location>
</feature>
<dbReference type="Gramene" id="TraesROB_scaffold_121202_01G000100.1">
    <property type="protein sequence ID" value="TraesROB_scaffold_121202_01G000100.1"/>
    <property type="gene ID" value="TraesROB_scaffold_121202_01G000100"/>
</dbReference>
<dbReference type="Gramene" id="TraesCLE_scaffold_101987_01G000100.1">
    <property type="protein sequence ID" value="TraesCLE_scaffold_101987_01G000100.1"/>
    <property type="gene ID" value="TraesCLE_scaffold_101987_01G000100"/>
</dbReference>
<keyword evidence="9" id="KW-1185">Reference proteome</keyword>
<dbReference type="SUPFAM" id="SSF53383">
    <property type="entry name" value="PLP-dependent transferases"/>
    <property type="match status" value="1"/>
</dbReference>
<evidence type="ECO:0000256" key="3">
    <source>
        <dbReference type="ARBA" id="ARBA00022898"/>
    </source>
</evidence>
<accession>A0A3B6QM94</accession>
<dbReference type="GO" id="GO:0006572">
    <property type="term" value="P:L-tyrosine catabolic process"/>
    <property type="evidence" value="ECO:0000318"/>
    <property type="project" value="GO_Central"/>
</dbReference>
<dbReference type="Gramene" id="TraesWEE_scaffold_072917_01G000200.1">
    <property type="protein sequence ID" value="TraesWEE_scaffold_072917_01G000200.1"/>
    <property type="gene ID" value="TraesWEE_scaffold_072917_01G000200"/>
</dbReference>
<reference evidence="8" key="2">
    <citation type="submission" date="2018-10" db="UniProtKB">
        <authorList>
            <consortium name="EnsemblPlants"/>
        </authorList>
    </citation>
    <scope>IDENTIFICATION</scope>
</reference>
<dbReference type="Gene3D" id="3.40.640.10">
    <property type="entry name" value="Type I PLP-dependent aspartate aminotransferase-like (Major domain)"/>
    <property type="match status" value="1"/>
</dbReference>
<evidence type="ECO:0000313" key="9">
    <source>
        <dbReference type="Proteomes" id="UP000019116"/>
    </source>
</evidence>
<dbReference type="Gramene" id="TraesCAD_scaffold_113987_01G000100.1">
    <property type="protein sequence ID" value="TraesCAD_scaffold_113987_01G000100.1"/>
    <property type="gene ID" value="TraesCAD_scaffold_113987_01G000100"/>
</dbReference>
<dbReference type="EnsemblPlants" id="TraesCS6D02G319300.1">
    <property type="protein sequence ID" value="TraesCS6D02G319300.1"/>
    <property type="gene ID" value="TraesCS6D02G319300"/>
</dbReference>
<organism evidence="8">
    <name type="scientific">Triticum aestivum</name>
    <name type="common">Wheat</name>
    <dbReference type="NCBI Taxonomy" id="4565"/>
    <lineage>
        <taxon>Eukaryota</taxon>
        <taxon>Viridiplantae</taxon>
        <taxon>Streptophyta</taxon>
        <taxon>Embryophyta</taxon>
        <taxon>Tracheophyta</taxon>
        <taxon>Spermatophyta</taxon>
        <taxon>Magnoliopsida</taxon>
        <taxon>Liliopsida</taxon>
        <taxon>Poales</taxon>
        <taxon>Poaceae</taxon>
        <taxon>BOP clade</taxon>
        <taxon>Pooideae</taxon>
        <taxon>Triticodae</taxon>
        <taxon>Triticeae</taxon>
        <taxon>Triticinae</taxon>
        <taxon>Triticum</taxon>
    </lineage>
</organism>
<dbReference type="InterPro" id="IPR004839">
    <property type="entry name" value="Aminotransferase_I/II_large"/>
</dbReference>
<comment type="cofactor">
    <cofactor evidence="1 4 5">
        <name>pyridoxal 5'-phosphate</name>
        <dbReference type="ChEBI" id="CHEBI:597326"/>
    </cofactor>
</comment>
<evidence type="ECO:0000259" key="7">
    <source>
        <dbReference type="Pfam" id="PF00155"/>
    </source>
</evidence>
<proteinExistence type="inferred from homology"/>
<dbReference type="Gramene" id="TraesCS6D03G0743300.1">
    <property type="protein sequence ID" value="TraesCS6D03G0743300.1.CDS"/>
    <property type="gene ID" value="TraesCS6D03G0743300"/>
</dbReference>
<dbReference type="CDD" id="cd00609">
    <property type="entry name" value="AAT_like"/>
    <property type="match status" value="1"/>
</dbReference>
<dbReference type="OrthoDB" id="7042322at2759"/>
<dbReference type="Gramene" id="TraesCS6D02G319300.1">
    <property type="protein sequence ID" value="TraesCS6D02G319300.1"/>
    <property type="gene ID" value="TraesCS6D02G319300"/>
</dbReference>
<dbReference type="Gene3D" id="3.90.1150.10">
    <property type="entry name" value="Aspartate Aminotransferase, domain 1"/>
    <property type="match status" value="1"/>
</dbReference>
<name>A0A3B6QM94_WHEAT</name>
<evidence type="ECO:0000256" key="1">
    <source>
        <dbReference type="ARBA" id="ARBA00001933"/>
    </source>
</evidence>
<evidence type="ECO:0000256" key="6">
    <source>
        <dbReference type="SAM" id="MobiDB-lite"/>
    </source>
</evidence>
<dbReference type="InterPro" id="IPR015422">
    <property type="entry name" value="PyrdxlP-dep_Trfase_small"/>
</dbReference>
<dbReference type="Proteomes" id="UP000019116">
    <property type="component" value="Chromosome 6D"/>
</dbReference>
<dbReference type="GO" id="GO:0030170">
    <property type="term" value="F:pyridoxal phosphate binding"/>
    <property type="evidence" value="ECO:0007669"/>
    <property type="project" value="InterPro"/>
</dbReference>
<evidence type="ECO:0000256" key="4">
    <source>
        <dbReference type="PIRNR" id="PIRNR000517"/>
    </source>
</evidence>
<dbReference type="SMR" id="A0A3B6QM94"/>
<dbReference type="NCBIfam" id="TIGR01265">
    <property type="entry name" value="tyr_nico_aTase"/>
    <property type="match status" value="1"/>
</dbReference>
<protein>
    <recommendedName>
        <fullName evidence="7">Aminotransferase class I/classII large domain-containing protein</fullName>
    </recommendedName>
</protein>
<reference evidence="8" key="1">
    <citation type="submission" date="2018-08" db="EMBL/GenBank/DDBJ databases">
        <authorList>
            <person name="Rossello M."/>
        </authorList>
    </citation>
    <scope>NUCLEOTIDE SEQUENCE [LARGE SCALE GENOMIC DNA]</scope>
    <source>
        <strain evidence="8">cv. Chinese Spring</strain>
    </source>
</reference>
<dbReference type="Pfam" id="PF00155">
    <property type="entry name" value="Aminotran_1_2"/>
    <property type="match status" value="1"/>
</dbReference>
<keyword evidence="3 4" id="KW-0663">Pyridoxal phosphate</keyword>
<dbReference type="PaxDb" id="4565-Traes_6DL_9D98387E7.1"/>